<proteinExistence type="predicted"/>
<accession>A0A6M3K3G7</accession>
<sequence>MSSKLSKLFRWHKKVEIKRGDKVLETVYVRLVGDADFQEAKNVSLKHSKQLRVKLRNKESEEYDANFSDLDTLTRDELIMGVTYGEIPDYRDEALLTIPEKELPELPDNPTLEQQEDYETKAGEIRGERAKAIADFIEKRAEERKAEFAKIDDIDKLREMYTHSIINMKCGEEFTRVFREYQIYKGTYLDNKFKTLAFESFEEFNECAPQLKATLLSAYVNLELSGEDLKN</sequence>
<gene>
    <name evidence="1" type="ORF">MM415A01667_0008</name>
</gene>
<dbReference type="AlphaFoldDB" id="A0A6M3K3G7"/>
<dbReference type="EMBL" id="MT142190">
    <property type="protein sequence ID" value="QJA75882.1"/>
    <property type="molecule type" value="Genomic_DNA"/>
</dbReference>
<evidence type="ECO:0000313" key="1">
    <source>
        <dbReference type="EMBL" id="QJA75882.1"/>
    </source>
</evidence>
<name>A0A6M3K3G7_9ZZZZ</name>
<protein>
    <submittedName>
        <fullName evidence="1">Uncharacterized protein</fullName>
    </submittedName>
</protein>
<organism evidence="1">
    <name type="scientific">viral metagenome</name>
    <dbReference type="NCBI Taxonomy" id="1070528"/>
    <lineage>
        <taxon>unclassified sequences</taxon>
        <taxon>metagenomes</taxon>
        <taxon>organismal metagenomes</taxon>
    </lineage>
</organism>
<reference evidence="1" key="1">
    <citation type="submission" date="2020-03" db="EMBL/GenBank/DDBJ databases">
        <title>The deep terrestrial virosphere.</title>
        <authorList>
            <person name="Holmfeldt K."/>
            <person name="Nilsson E."/>
            <person name="Simone D."/>
            <person name="Lopez-Fernandez M."/>
            <person name="Wu X."/>
            <person name="de Brujin I."/>
            <person name="Lundin D."/>
            <person name="Andersson A."/>
            <person name="Bertilsson S."/>
            <person name="Dopson M."/>
        </authorList>
    </citation>
    <scope>NUCLEOTIDE SEQUENCE</scope>
    <source>
        <strain evidence="1">MM415A01667</strain>
    </source>
</reference>